<comment type="similarity">
    <text evidence="1">Belongs to the LysR transcriptional regulatory family.</text>
</comment>
<dbReference type="Pfam" id="PF00126">
    <property type="entry name" value="HTH_1"/>
    <property type="match status" value="1"/>
</dbReference>
<dbReference type="AlphaFoldDB" id="A0AB39SHR8"/>
<evidence type="ECO:0000313" key="6">
    <source>
        <dbReference type="EMBL" id="XDQ67157.1"/>
    </source>
</evidence>
<evidence type="ECO:0000256" key="3">
    <source>
        <dbReference type="ARBA" id="ARBA00023125"/>
    </source>
</evidence>
<gene>
    <name evidence="6" type="ORF">AB5J50_43420</name>
</gene>
<keyword evidence="2" id="KW-0805">Transcription regulation</keyword>
<dbReference type="InterPro" id="IPR036390">
    <property type="entry name" value="WH_DNA-bd_sf"/>
</dbReference>
<dbReference type="GO" id="GO:0003700">
    <property type="term" value="F:DNA-binding transcription factor activity"/>
    <property type="evidence" value="ECO:0007669"/>
    <property type="project" value="InterPro"/>
</dbReference>
<dbReference type="Gene3D" id="3.40.190.10">
    <property type="entry name" value="Periplasmic binding protein-like II"/>
    <property type="match status" value="2"/>
</dbReference>
<dbReference type="Pfam" id="PF03466">
    <property type="entry name" value="LysR_substrate"/>
    <property type="match status" value="1"/>
</dbReference>
<reference evidence="6" key="1">
    <citation type="submission" date="2024-07" db="EMBL/GenBank/DDBJ databases">
        <authorList>
            <person name="Yu S.T."/>
        </authorList>
    </citation>
    <scope>NUCLEOTIDE SEQUENCE</scope>
    <source>
        <strain evidence="6">R35</strain>
    </source>
</reference>
<dbReference type="InterPro" id="IPR036388">
    <property type="entry name" value="WH-like_DNA-bd_sf"/>
</dbReference>
<sequence length="303" mass="32857">MELPALDLNLIVVLHALLEERNVTRAGERVGLSQPAASAALGRLRRHFDDPLLERKGTHYELTPVAQGLRAELGDTVERVSRLLTARPRFEPESSSRRFRVHCSDSVLTVLGPALVTAVQSAAPDVRLDFEPVDPGVIHDPLTRLAETDVLVLARGLLSDLPSSDLYTDGWVCVAWEGNTVTPGMLSFEDAPKARWVVPYAPSPLASPADAHLAALGVDRRATVTVQSFTALGRLVVGSDLLALVHERVLRASPGLPLRRVILPVPLPAVSQAAWWHPSHQLDPGHRWLLGIMAEVAGGLKQL</sequence>
<keyword evidence="3" id="KW-0238">DNA-binding</keyword>
<dbReference type="EMBL" id="CP163440">
    <property type="protein sequence ID" value="XDQ67157.1"/>
    <property type="molecule type" value="Genomic_DNA"/>
</dbReference>
<name>A0AB39SHR8_9ACTN</name>
<dbReference type="SUPFAM" id="SSF53850">
    <property type="entry name" value="Periplasmic binding protein-like II"/>
    <property type="match status" value="1"/>
</dbReference>
<evidence type="ECO:0000256" key="1">
    <source>
        <dbReference type="ARBA" id="ARBA00009437"/>
    </source>
</evidence>
<dbReference type="InterPro" id="IPR000847">
    <property type="entry name" value="LysR_HTH_N"/>
</dbReference>
<protein>
    <submittedName>
        <fullName evidence="6">LysR family transcriptional regulator</fullName>
    </submittedName>
</protein>
<dbReference type="PANTHER" id="PTHR30118:SF15">
    <property type="entry name" value="TRANSCRIPTIONAL REGULATORY PROTEIN"/>
    <property type="match status" value="1"/>
</dbReference>
<accession>A0AB39SHR8</accession>
<keyword evidence="4" id="KW-0804">Transcription</keyword>
<evidence type="ECO:0000256" key="2">
    <source>
        <dbReference type="ARBA" id="ARBA00023015"/>
    </source>
</evidence>
<dbReference type="GO" id="GO:0003677">
    <property type="term" value="F:DNA binding"/>
    <property type="evidence" value="ECO:0007669"/>
    <property type="project" value="UniProtKB-KW"/>
</dbReference>
<dbReference type="SUPFAM" id="SSF46785">
    <property type="entry name" value="Winged helix' DNA-binding domain"/>
    <property type="match status" value="1"/>
</dbReference>
<dbReference type="PROSITE" id="PS50931">
    <property type="entry name" value="HTH_LYSR"/>
    <property type="match status" value="1"/>
</dbReference>
<feature type="domain" description="HTH lysR-type" evidence="5">
    <location>
        <begin position="6"/>
        <end position="63"/>
    </location>
</feature>
<organism evidence="6">
    <name type="scientific">Streptomyces sp. R35</name>
    <dbReference type="NCBI Taxonomy" id="3238630"/>
    <lineage>
        <taxon>Bacteria</taxon>
        <taxon>Bacillati</taxon>
        <taxon>Actinomycetota</taxon>
        <taxon>Actinomycetes</taxon>
        <taxon>Kitasatosporales</taxon>
        <taxon>Streptomycetaceae</taxon>
        <taxon>Streptomyces</taxon>
    </lineage>
</organism>
<evidence type="ECO:0000256" key="4">
    <source>
        <dbReference type="ARBA" id="ARBA00023163"/>
    </source>
</evidence>
<dbReference type="InterPro" id="IPR050389">
    <property type="entry name" value="LysR-type_TF"/>
</dbReference>
<dbReference type="PANTHER" id="PTHR30118">
    <property type="entry name" value="HTH-TYPE TRANSCRIPTIONAL REGULATOR LEUO-RELATED"/>
    <property type="match status" value="1"/>
</dbReference>
<dbReference type="Gene3D" id="1.10.10.10">
    <property type="entry name" value="Winged helix-like DNA-binding domain superfamily/Winged helix DNA-binding domain"/>
    <property type="match status" value="1"/>
</dbReference>
<dbReference type="InterPro" id="IPR005119">
    <property type="entry name" value="LysR_subst-bd"/>
</dbReference>
<proteinExistence type="inferred from homology"/>
<dbReference type="RefSeq" id="WP_369264084.1">
    <property type="nucleotide sequence ID" value="NZ_CP163440.1"/>
</dbReference>
<evidence type="ECO:0000259" key="5">
    <source>
        <dbReference type="PROSITE" id="PS50931"/>
    </source>
</evidence>